<gene>
    <name evidence="2" type="ORF">SCLCIDRAFT_123892</name>
</gene>
<dbReference type="HOGENOM" id="CLU_057568_1_0_1"/>
<dbReference type="PANTHER" id="PTHR24030:SF0">
    <property type="entry name" value="PROTEIN CMSS1"/>
    <property type="match status" value="1"/>
</dbReference>
<dbReference type="OrthoDB" id="1929311at2759"/>
<feature type="compositionally biased region" description="Basic residues" evidence="1">
    <location>
        <begin position="57"/>
        <end position="74"/>
    </location>
</feature>
<keyword evidence="3" id="KW-1185">Reference proteome</keyword>
<proteinExistence type="predicted"/>
<dbReference type="Pfam" id="PF14617">
    <property type="entry name" value="CMS1"/>
    <property type="match status" value="1"/>
</dbReference>
<organism evidence="2 3">
    <name type="scientific">Scleroderma citrinum Foug A</name>
    <dbReference type="NCBI Taxonomy" id="1036808"/>
    <lineage>
        <taxon>Eukaryota</taxon>
        <taxon>Fungi</taxon>
        <taxon>Dikarya</taxon>
        <taxon>Basidiomycota</taxon>
        <taxon>Agaricomycotina</taxon>
        <taxon>Agaricomycetes</taxon>
        <taxon>Agaricomycetidae</taxon>
        <taxon>Boletales</taxon>
        <taxon>Sclerodermatineae</taxon>
        <taxon>Sclerodermataceae</taxon>
        <taxon>Scleroderma</taxon>
    </lineage>
</organism>
<evidence type="ECO:0000313" key="3">
    <source>
        <dbReference type="Proteomes" id="UP000053989"/>
    </source>
</evidence>
<dbReference type="STRING" id="1036808.A0A0C2ZG24"/>
<reference evidence="3" key="2">
    <citation type="submission" date="2015-01" db="EMBL/GenBank/DDBJ databases">
        <title>Evolutionary Origins and Diversification of the Mycorrhizal Mutualists.</title>
        <authorList>
            <consortium name="DOE Joint Genome Institute"/>
            <consortium name="Mycorrhizal Genomics Consortium"/>
            <person name="Kohler A."/>
            <person name="Kuo A."/>
            <person name="Nagy L.G."/>
            <person name="Floudas D."/>
            <person name="Copeland A."/>
            <person name="Barry K.W."/>
            <person name="Cichocki N."/>
            <person name="Veneault-Fourrey C."/>
            <person name="LaButti K."/>
            <person name="Lindquist E.A."/>
            <person name="Lipzen A."/>
            <person name="Lundell T."/>
            <person name="Morin E."/>
            <person name="Murat C."/>
            <person name="Riley R."/>
            <person name="Ohm R."/>
            <person name="Sun H."/>
            <person name="Tunlid A."/>
            <person name="Henrissat B."/>
            <person name="Grigoriev I.V."/>
            <person name="Hibbett D.S."/>
            <person name="Martin F."/>
        </authorList>
    </citation>
    <scope>NUCLEOTIDE SEQUENCE [LARGE SCALE GENOMIC DNA]</scope>
    <source>
        <strain evidence="3">Foug A</strain>
    </source>
</reference>
<dbReference type="AlphaFoldDB" id="A0A0C2ZG24"/>
<dbReference type="Proteomes" id="UP000053989">
    <property type="component" value="Unassembled WGS sequence"/>
</dbReference>
<evidence type="ECO:0000313" key="2">
    <source>
        <dbReference type="EMBL" id="KIM60608.1"/>
    </source>
</evidence>
<dbReference type="PANTHER" id="PTHR24030">
    <property type="entry name" value="PROTEIN CMSS1"/>
    <property type="match status" value="1"/>
</dbReference>
<accession>A0A0C2ZG24</accession>
<dbReference type="GO" id="GO:0030686">
    <property type="term" value="C:90S preribosome"/>
    <property type="evidence" value="ECO:0007669"/>
    <property type="project" value="TreeGrafter"/>
</dbReference>
<sequence>MSRHRGDDLEDDYMPDELVASSGEEDVGANNDIQGLLSADEDPDEDHEEKRQTTSSAKRKRREKDKERKEKRRKLTETKDDSEPPSVAMQSPQQLADYLSSMQAKAFPDKSGLELLDLSIPETSIVDTSSWMESRPLDRLVEFITNVLPTLHKRLSQRSKVAGSPTVLFIAGAALRVADITRVLKNKRLRGDKGGEVAKLFARHIKLEEHVTYLRQTKIGSAVGTPGRVGKLLCEKDALSVSQLTHIILDVSYRDVKKRNLLDIPETRDEVFRMVFGAPKLLHAIREGKTKVVLF</sequence>
<reference evidence="2 3" key="1">
    <citation type="submission" date="2014-04" db="EMBL/GenBank/DDBJ databases">
        <authorList>
            <consortium name="DOE Joint Genome Institute"/>
            <person name="Kuo A."/>
            <person name="Kohler A."/>
            <person name="Nagy L.G."/>
            <person name="Floudas D."/>
            <person name="Copeland A."/>
            <person name="Barry K.W."/>
            <person name="Cichocki N."/>
            <person name="Veneault-Fourrey C."/>
            <person name="LaButti K."/>
            <person name="Lindquist E.A."/>
            <person name="Lipzen A."/>
            <person name="Lundell T."/>
            <person name="Morin E."/>
            <person name="Murat C."/>
            <person name="Sun H."/>
            <person name="Tunlid A."/>
            <person name="Henrissat B."/>
            <person name="Grigoriev I.V."/>
            <person name="Hibbett D.S."/>
            <person name="Martin F."/>
            <person name="Nordberg H.P."/>
            <person name="Cantor M.N."/>
            <person name="Hua S.X."/>
        </authorList>
    </citation>
    <scope>NUCLEOTIDE SEQUENCE [LARGE SCALE GENOMIC DNA]</scope>
    <source>
        <strain evidence="2 3">Foug A</strain>
    </source>
</reference>
<feature type="region of interest" description="Disordered" evidence="1">
    <location>
        <begin position="1"/>
        <end position="92"/>
    </location>
</feature>
<evidence type="ECO:0008006" key="4">
    <source>
        <dbReference type="Google" id="ProtNLM"/>
    </source>
</evidence>
<dbReference type="InParanoid" id="A0A0C2ZG24"/>
<name>A0A0C2ZG24_9AGAM</name>
<dbReference type="InterPro" id="IPR032704">
    <property type="entry name" value="Cms1"/>
</dbReference>
<dbReference type="FunCoup" id="A0A0C2ZG24">
    <property type="interactions" value="99"/>
</dbReference>
<protein>
    <recommendedName>
        <fullName evidence="4">Protein CMS1</fullName>
    </recommendedName>
</protein>
<dbReference type="GO" id="GO:0005634">
    <property type="term" value="C:nucleus"/>
    <property type="evidence" value="ECO:0007669"/>
    <property type="project" value="TreeGrafter"/>
</dbReference>
<dbReference type="EMBL" id="KN822060">
    <property type="protein sequence ID" value="KIM60608.1"/>
    <property type="molecule type" value="Genomic_DNA"/>
</dbReference>
<evidence type="ECO:0000256" key="1">
    <source>
        <dbReference type="SAM" id="MobiDB-lite"/>
    </source>
</evidence>